<dbReference type="Gene3D" id="2.60.40.10">
    <property type="entry name" value="Immunoglobulins"/>
    <property type="match status" value="2"/>
</dbReference>
<dbReference type="Pfam" id="PF22352">
    <property type="entry name" value="K319L-like_PKD"/>
    <property type="match status" value="1"/>
</dbReference>
<evidence type="ECO:0000313" key="1">
    <source>
        <dbReference type="EMBL" id="RKG64812.1"/>
    </source>
</evidence>
<dbReference type="Pfam" id="PF17963">
    <property type="entry name" value="Big_9"/>
    <property type="match status" value="1"/>
</dbReference>
<dbReference type="InterPro" id="IPR035986">
    <property type="entry name" value="PKD_dom_sf"/>
</dbReference>
<proteinExistence type="predicted"/>
<dbReference type="AlphaFoldDB" id="A0A3A8H139"/>
<evidence type="ECO:0000313" key="2">
    <source>
        <dbReference type="Proteomes" id="UP000268094"/>
    </source>
</evidence>
<dbReference type="EMBL" id="RAVZ01000753">
    <property type="protein sequence ID" value="RKG64812.1"/>
    <property type="molecule type" value="Genomic_DNA"/>
</dbReference>
<accession>A0A3A8H139</accession>
<sequence>VLGQLPAGTGRSFSAQAFDASNTVRYSGQVDNVTIQAGQTTAVTLLLQEVNPPAAFDNTAPLITSLVASPATVAPGGQVALQAAAEDANAGDTLTPAWTASTGSFSTASSLSTTWTAPAAPGPVVLTLTVTDSKGATASISVTVTVSTGNGSAAVNVTVNTWPQVASITATPSAITVGQATEVAVVASDNDGDGLSYQWTASCAGTWTNATSASASFTPSAQPAGGTCALTVTVQD</sequence>
<name>A0A3A8H139_9BACT</name>
<keyword evidence="2" id="KW-1185">Reference proteome</keyword>
<dbReference type="Proteomes" id="UP000268094">
    <property type="component" value="Unassembled WGS sequence"/>
</dbReference>
<comment type="caution">
    <text evidence="1">The sequence shown here is derived from an EMBL/GenBank/DDBJ whole genome shotgun (WGS) entry which is preliminary data.</text>
</comment>
<dbReference type="SUPFAM" id="SSF49299">
    <property type="entry name" value="PKD domain"/>
    <property type="match status" value="1"/>
</dbReference>
<reference evidence="2" key="1">
    <citation type="submission" date="2018-09" db="EMBL/GenBank/DDBJ databases">
        <authorList>
            <person name="Livingstone P.G."/>
            <person name="Whitworth D.E."/>
        </authorList>
    </citation>
    <scope>NUCLEOTIDE SEQUENCE [LARGE SCALE GENOMIC DNA]</scope>
    <source>
        <strain evidence="2">CA054A</strain>
    </source>
</reference>
<gene>
    <name evidence="1" type="ORF">D7V88_41985</name>
</gene>
<organism evidence="1 2">
    <name type="scientific">Corallococcus terminator</name>
    <dbReference type="NCBI Taxonomy" id="2316733"/>
    <lineage>
        <taxon>Bacteria</taxon>
        <taxon>Pseudomonadati</taxon>
        <taxon>Myxococcota</taxon>
        <taxon>Myxococcia</taxon>
        <taxon>Myxococcales</taxon>
        <taxon>Cystobacterineae</taxon>
        <taxon>Myxococcaceae</taxon>
        <taxon>Corallococcus</taxon>
    </lineage>
</organism>
<dbReference type="RefSeq" id="WP_244238703.1">
    <property type="nucleotide sequence ID" value="NZ_RAVZ01000753.1"/>
</dbReference>
<dbReference type="InterPro" id="IPR013783">
    <property type="entry name" value="Ig-like_fold"/>
</dbReference>
<feature type="non-terminal residue" evidence="1">
    <location>
        <position position="236"/>
    </location>
</feature>
<protein>
    <submittedName>
        <fullName evidence="1">Kelch-like protein</fullName>
    </submittedName>
</protein>
<feature type="non-terminal residue" evidence="1">
    <location>
        <position position="1"/>
    </location>
</feature>